<protein>
    <submittedName>
        <fullName evidence="8">ABC transporter</fullName>
    </submittedName>
</protein>
<keyword evidence="3" id="KW-1003">Cell membrane</keyword>
<feature type="domain" description="ABC transporter" evidence="7">
    <location>
        <begin position="44"/>
        <end position="275"/>
    </location>
</feature>
<dbReference type="Pfam" id="PF00005">
    <property type="entry name" value="ABC_tran"/>
    <property type="match status" value="1"/>
</dbReference>
<organism evidence="8 9">
    <name type="scientific">Achromobacter aloeverae</name>
    <dbReference type="NCBI Taxonomy" id="1750518"/>
    <lineage>
        <taxon>Bacteria</taxon>
        <taxon>Pseudomonadati</taxon>
        <taxon>Pseudomonadota</taxon>
        <taxon>Betaproteobacteria</taxon>
        <taxon>Burkholderiales</taxon>
        <taxon>Alcaligenaceae</taxon>
        <taxon>Achromobacter</taxon>
    </lineage>
</organism>
<dbReference type="InterPro" id="IPR017871">
    <property type="entry name" value="ABC_transporter-like_CS"/>
</dbReference>
<evidence type="ECO:0000256" key="1">
    <source>
        <dbReference type="ARBA" id="ARBA00005417"/>
    </source>
</evidence>
<evidence type="ECO:0000256" key="4">
    <source>
        <dbReference type="ARBA" id="ARBA00022741"/>
    </source>
</evidence>
<dbReference type="Proteomes" id="UP000290849">
    <property type="component" value="Unassembled WGS sequence"/>
</dbReference>
<feature type="region of interest" description="Disordered" evidence="6">
    <location>
        <begin position="1"/>
        <end position="21"/>
    </location>
</feature>
<feature type="compositionally biased region" description="Pro residues" evidence="6">
    <location>
        <begin position="10"/>
        <end position="21"/>
    </location>
</feature>
<comment type="similarity">
    <text evidence="1">Belongs to the ABC transporter superfamily.</text>
</comment>
<keyword evidence="3" id="KW-0472">Membrane</keyword>
<reference evidence="8 9" key="1">
    <citation type="journal article" date="2017" name="Int. J. Syst. Evol. Microbiol.">
        <title>Achromobacter aloeverae sp. nov., isolated from the root of Aloe vera (L.) Burm.f.</title>
        <authorList>
            <person name="Kuncharoen N."/>
            <person name="Muramatsu Y."/>
            <person name="Shibata C."/>
            <person name="Kamakura Y."/>
            <person name="Nakagawa Y."/>
            <person name="Tanasupawat S."/>
        </authorList>
    </citation>
    <scope>NUCLEOTIDE SEQUENCE [LARGE SCALE GENOMIC DNA]</scope>
    <source>
        <strain evidence="8 9">AVA-1</strain>
    </source>
</reference>
<evidence type="ECO:0000313" key="9">
    <source>
        <dbReference type="Proteomes" id="UP000290849"/>
    </source>
</evidence>
<evidence type="ECO:0000313" key="8">
    <source>
        <dbReference type="EMBL" id="RXN85178.1"/>
    </source>
</evidence>
<accession>A0A4Q1HF62</accession>
<keyword evidence="2" id="KW-0813">Transport</keyword>
<evidence type="ECO:0000256" key="5">
    <source>
        <dbReference type="ARBA" id="ARBA00022840"/>
    </source>
</evidence>
<evidence type="ECO:0000256" key="3">
    <source>
        <dbReference type="ARBA" id="ARBA00022475"/>
    </source>
</evidence>
<dbReference type="GO" id="GO:0005524">
    <property type="term" value="F:ATP binding"/>
    <property type="evidence" value="ECO:0007669"/>
    <property type="project" value="UniProtKB-KW"/>
</dbReference>
<comment type="caution">
    <text evidence="8">The sequence shown here is derived from an EMBL/GenBank/DDBJ whole genome shotgun (WGS) entry which is preliminary data.</text>
</comment>
<evidence type="ECO:0000256" key="2">
    <source>
        <dbReference type="ARBA" id="ARBA00022448"/>
    </source>
</evidence>
<dbReference type="SUPFAM" id="SSF52540">
    <property type="entry name" value="P-loop containing nucleoside triphosphate hydrolases"/>
    <property type="match status" value="1"/>
</dbReference>
<dbReference type="InterPro" id="IPR027417">
    <property type="entry name" value="P-loop_NTPase"/>
</dbReference>
<dbReference type="PANTHER" id="PTHR42788">
    <property type="entry name" value="TAURINE IMPORT ATP-BINDING PROTEIN-RELATED"/>
    <property type="match status" value="1"/>
</dbReference>
<dbReference type="PANTHER" id="PTHR42788:SF13">
    <property type="entry name" value="ALIPHATIC SULFONATES IMPORT ATP-BINDING PROTEIN SSUB"/>
    <property type="match status" value="1"/>
</dbReference>
<dbReference type="InterPro" id="IPR003439">
    <property type="entry name" value="ABC_transporter-like_ATP-bd"/>
</dbReference>
<gene>
    <name evidence="8" type="ORF">C7R54_22005</name>
</gene>
<dbReference type="EMBL" id="PYAL01000007">
    <property type="protein sequence ID" value="RXN85178.1"/>
    <property type="molecule type" value="Genomic_DNA"/>
</dbReference>
<dbReference type="InterPro" id="IPR050166">
    <property type="entry name" value="ABC_transporter_ATP-bind"/>
</dbReference>
<evidence type="ECO:0000259" key="7">
    <source>
        <dbReference type="PROSITE" id="PS50893"/>
    </source>
</evidence>
<name>A0A4Q1HF62_9BURK</name>
<dbReference type="OrthoDB" id="9783039at2"/>
<dbReference type="InterPro" id="IPR003593">
    <property type="entry name" value="AAA+_ATPase"/>
</dbReference>
<proteinExistence type="inferred from homology"/>
<dbReference type="Gene3D" id="3.40.50.300">
    <property type="entry name" value="P-loop containing nucleotide triphosphate hydrolases"/>
    <property type="match status" value="1"/>
</dbReference>
<keyword evidence="9" id="KW-1185">Reference proteome</keyword>
<dbReference type="PROSITE" id="PS50893">
    <property type="entry name" value="ABC_TRANSPORTER_2"/>
    <property type="match status" value="1"/>
</dbReference>
<dbReference type="CDD" id="cd03293">
    <property type="entry name" value="ABC_NrtD_SsuB_transporters"/>
    <property type="match status" value="1"/>
</dbReference>
<dbReference type="GO" id="GO:0016887">
    <property type="term" value="F:ATP hydrolysis activity"/>
    <property type="evidence" value="ECO:0007669"/>
    <property type="project" value="InterPro"/>
</dbReference>
<keyword evidence="5" id="KW-0067">ATP-binding</keyword>
<dbReference type="PROSITE" id="PS00211">
    <property type="entry name" value="ABC_TRANSPORTER_1"/>
    <property type="match status" value="1"/>
</dbReference>
<keyword evidence="4" id="KW-0547">Nucleotide-binding</keyword>
<dbReference type="AlphaFoldDB" id="A0A4Q1HF62"/>
<sequence>MPWSHVSPTSTPPVSSPPPRPTRIDAVLAKTPPAVTVATSRAIFRAEDLQVTYRSSRGPVPALSGFSTALHEGEFLSVLGPSGCGKSTLLKVASGLLKPSGGMAELGGTRIEGPRKDVGIVFQHATLLPWQTVLENVLLPVRTLGMDRKQGLQRARELLRMTGLENFEHHYPHELSGGMQQRVGIARGLVHDPRLLLMDEPFAALDAMTRENMMMELQRIWTETRKSVLFITHSIPEAVFLSSRIIVLSPRPARIVKEMHVDLPFPRDEATLGSPRFGELCAELRALFSSRDATPGGSASRGSASTSH</sequence>
<evidence type="ECO:0000256" key="6">
    <source>
        <dbReference type="SAM" id="MobiDB-lite"/>
    </source>
</evidence>
<dbReference type="SMART" id="SM00382">
    <property type="entry name" value="AAA"/>
    <property type="match status" value="1"/>
</dbReference>